<feature type="compositionally biased region" description="Polar residues" evidence="1">
    <location>
        <begin position="13"/>
        <end position="23"/>
    </location>
</feature>
<evidence type="ECO:0000256" key="1">
    <source>
        <dbReference type="SAM" id="MobiDB-lite"/>
    </source>
</evidence>
<dbReference type="AlphaFoldDB" id="B8HF38"/>
<gene>
    <name evidence="2" type="ordered locus">Achl_3045</name>
</gene>
<dbReference type="Proteomes" id="UP000002505">
    <property type="component" value="Chromosome"/>
</dbReference>
<dbReference type="STRING" id="452863.Achl_3045"/>
<keyword evidence="3" id="KW-1185">Reference proteome</keyword>
<dbReference type="OrthoDB" id="4948837at2"/>
<proteinExistence type="predicted"/>
<dbReference type="EMBL" id="CP001341">
    <property type="protein sequence ID" value="ACL41006.1"/>
    <property type="molecule type" value="Genomic_DNA"/>
</dbReference>
<evidence type="ECO:0000313" key="2">
    <source>
        <dbReference type="EMBL" id="ACL41006.1"/>
    </source>
</evidence>
<protein>
    <submittedName>
        <fullName evidence="2">Uncharacterized protein</fullName>
    </submittedName>
</protein>
<sequence length="97" mass="9687">MTNDPTPSEENDPTNTGSSSTAPLGSDQGSGSGSKDPTGVEGANPALDDTGGLKASETGDAPEAPEDREGLDLTPQGLSDEPAKEEDSDSLAKPDNS</sequence>
<name>B8HF38_PSECP</name>
<evidence type="ECO:0000313" key="3">
    <source>
        <dbReference type="Proteomes" id="UP000002505"/>
    </source>
</evidence>
<dbReference type="RefSeq" id="WP_015938202.1">
    <property type="nucleotide sequence ID" value="NC_011886.1"/>
</dbReference>
<accession>B8HF38</accession>
<feature type="region of interest" description="Disordered" evidence="1">
    <location>
        <begin position="1"/>
        <end position="97"/>
    </location>
</feature>
<dbReference type="KEGG" id="ach:Achl_3045"/>
<organism evidence="2 3">
    <name type="scientific">Pseudarthrobacter chlorophenolicus (strain ATCC 700700 / DSM 12829 / CIP 107037 / JCM 12360 / KCTC 9906 / NCIMB 13794 / A6)</name>
    <name type="common">Arthrobacter chlorophenolicus</name>
    <dbReference type="NCBI Taxonomy" id="452863"/>
    <lineage>
        <taxon>Bacteria</taxon>
        <taxon>Bacillati</taxon>
        <taxon>Actinomycetota</taxon>
        <taxon>Actinomycetes</taxon>
        <taxon>Micrococcales</taxon>
        <taxon>Micrococcaceae</taxon>
        <taxon>Pseudarthrobacter</taxon>
    </lineage>
</organism>
<reference evidence="2" key="1">
    <citation type="submission" date="2009-01" db="EMBL/GenBank/DDBJ databases">
        <title>Complete sequence of chromosome of Arthrobacter chlorophenolicus A6.</title>
        <authorList>
            <consortium name="US DOE Joint Genome Institute"/>
            <person name="Lucas S."/>
            <person name="Copeland A."/>
            <person name="Lapidus A."/>
            <person name="Glavina del Rio T."/>
            <person name="Tice H."/>
            <person name="Bruce D."/>
            <person name="Goodwin L."/>
            <person name="Pitluck S."/>
            <person name="Goltsman E."/>
            <person name="Clum A."/>
            <person name="Larimer F."/>
            <person name="Land M."/>
            <person name="Hauser L."/>
            <person name="Kyrpides N."/>
            <person name="Mikhailova N."/>
            <person name="Jansson J."/>
            <person name="Richardson P."/>
        </authorList>
    </citation>
    <scope>NUCLEOTIDE SEQUENCE [LARGE SCALE GENOMIC DNA]</scope>
    <source>
        <strain evidence="2">A6</strain>
    </source>
</reference>
<dbReference type="HOGENOM" id="CLU_2476647_0_0_11"/>